<name>A0A9W6XHP6_9STRA</name>
<organism evidence="1 2">
    <name type="scientific">Phytophthora fragariaefolia</name>
    <dbReference type="NCBI Taxonomy" id="1490495"/>
    <lineage>
        <taxon>Eukaryota</taxon>
        <taxon>Sar</taxon>
        <taxon>Stramenopiles</taxon>
        <taxon>Oomycota</taxon>
        <taxon>Peronosporomycetes</taxon>
        <taxon>Peronosporales</taxon>
        <taxon>Peronosporaceae</taxon>
        <taxon>Phytophthora</taxon>
    </lineage>
</organism>
<protein>
    <submittedName>
        <fullName evidence="1">Unnamed protein product</fullName>
    </submittedName>
</protein>
<dbReference type="AlphaFoldDB" id="A0A9W6XHP6"/>
<evidence type="ECO:0000313" key="1">
    <source>
        <dbReference type="EMBL" id="GMF39475.1"/>
    </source>
</evidence>
<comment type="caution">
    <text evidence="1">The sequence shown here is derived from an EMBL/GenBank/DDBJ whole genome shotgun (WGS) entry which is preliminary data.</text>
</comment>
<sequence length="143" mass="15898">MHAVLVASTNTMRLNNYPYTMRAWGSMGDSGVPPHTSFTDLTTDRKPSSQVLPYSGLHYDSSFAESETIVDSQAPIGIRLVLDIANGITRAIKAPAFIVASESESRKTIHANWTTQSWISCIEFKLNWKYTHISHGFLSVRHG</sequence>
<evidence type="ECO:0000313" key="2">
    <source>
        <dbReference type="Proteomes" id="UP001165121"/>
    </source>
</evidence>
<accession>A0A9W6XHP6</accession>
<keyword evidence="2" id="KW-1185">Reference proteome</keyword>
<dbReference type="Proteomes" id="UP001165121">
    <property type="component" value="Unassembled WGS sequence"/>
</dbReference>
<proteinExistence type="predicted"/>
<gene>
    <name evidence="1" type="ORF">Pfra01_001173300</name>
</gene>
<dbReference type="EMBL" id="BSXT01001172">
    <property type="protein sequence ID" value="GMF39475.1"/>
    <property type="molecule type" value="Genomic_DNA"/>
</dbReference>
<reference evidence="1" key="1">
    <citation type="submission" date="2023-04" db="EMBL/GenBank/DDBJ databases">
        <title>Phytophthora fragariaefolia NBRC 109709.</title>
        <authorList>
            <person name="Ichikawa N."/>
            <person name="Sato H."/>
            <person name="Tonouchi N."/>
        </authorList>
    </citation>
    <scope>NUCLEOTIDE SEQUENCE</scope>
    <source>
        <strain evidence="1">NBRC 109709</strain>
    </source>
</reference>